<feature type="transmembrane region" description="Helical" evidence="1">
    <location>
        <begin position="94"/>
        <end position="127"/>
    </location>
</feature>
<evidence type="ECO:0000313" key="3">
    <source>
        <dbReference type="EMBL" id="AWY97133.1"/>
    </source>
</evidence>
<dbReference type="KEGG" id="blau:DQQ01_02055"/>
<dbReference type="GO" id="GO:0016020">
    <property type="term" value="C:membrane"/>
    <property type="evidence" value="ECO:0007669"/>
    <property type="project" value="InterPro"/>
</dbReference>
<proteinExistence type="predicted"/>
<dbReference type="GO" id="GO:0004190">
    <property type="term" value="F:aspartic-type endopeptidase activity"/>
    <property type="evidence" value="ECO:0007669"/>
    <property type="project" value="InterPro"/>
</dbReference>
<reference evidence="4" key="1">
    <citation type="submission" date="2018-06" db="EMBL/GenBank/DDBJ databases">
        <title>Description of Blautia argi sp. nov., a new anaerobic isolated from dog feces.</title>
        <authorList>
            <person name="Chang Y.-H."/>
            <person name="Paek J."/>
            <person name="Shin Y."/>
        </authorList>
    </citation>
    <scope>NUCLEOTIDE SEQUENCE [LARGE SCALE GENOMIC DNA]</scope>
    <source>
        <strain evidence="4">KCTC 15426</strain>
    </source>
</reference>
<dbReference type="InterPro" id="IPR000045">
    <property type="entry name" value="Prepilin_IV_endopep_pep"/>
</dbReference>
<evidence type="ECO:0000256" key="1">
    <source>
        <dbReference type="SAM" id="Phobius"/>
    </source>
</evidence>
<dbReference type="Pfam" id="PF01478">
    <property type="entry name" value="Peptidase_A24"/>
    <property type="match status" value="1"/>
</dbReference>
<dbReference type="OrthoDB" id="2065643at2"/>
<sequence length="164" mass="18353">MYQMRRKRFMTGKWILHMVMLGICSAEDYREKRISSWKLLLYAGLVFLYGIWEYSTQGEEHGRWILSSILGSIPGAFLLITGKISQEAVGYGDGLAVLLIGISMGFWEALGILFTASVGACFVSLYLILRRKCGRKRQIAFLPFLFLGMAGAGLWTGALKIGKL</sequence>
<organism evidence="3 4">
    <name type="scientific">Blautia argi</name>
    <dbReference type="NCBI Taxonomy" id="1912897"/>
    <lineage>
        <taxon>Bacteria</taxon>
        <taxon>Bacillati</taxon>
        <taxon>Bacillota</taxon>
        <taxon>Clostridia</taxon>
        <taxon>Lachnospirales</taxon>
        <taxon>Lachnospiraceae</taxon>
        <taxon>Blautia</taxon>
    </lineage>
</organism>
<keyword evidence="1" id="KW-0472">Membrane</keyword>
<dbReference type="AlphaFoldDB" id="A0A2Z4U825"/>
<keyword evidence="4" id="KW-1185">Reference proteome</keyword>
<dbReference type="Gene3D" id="1.20.120.1220">
    <property type="match status" value="1"/>
</dbReference>
<feature type="transmembrane region" description="Helical" evidence="1">
    <location>
        <begin position="64"/>
        <end position="82"/>
    </location>
</feature>
<keyword evidence="1" id="KW-0812">Transmembrane</keyword>
<dbReference type="EMBL" id="CP030280">
    <property type="protein sequence ID" value="AWY97133.1"/>
    <property type="molecule type" value="Genomic_DNA"/>
</dbReference>
<evidence type="ECO:0000259" key="2">
    <source>
        <dbReference type="Pfam" id="PF01478"/>
    </source>
</evidence>
<feature type="transmembrane region" description="Helical" evidence="1">
    <location>
        <begin position="36"/>
        <end position="52"/>
    </location>
</feature>
<name>A0A2Z4U825_9FIRM</name>
<gene>
    <name evidence="3" type="ORF">DQQ01_02055</name>
</gene>
<protein>
    <submittedName>
        <fullName evidence="3">Peptidase</fullName>
    </submittedName>
</protein>
<accession>A0A2Z4U825</accession>
<keyword evidence="1" id="KW-1133">Transmembrane helix</keyword>
<feature type="domain" description="Prepilin type IV endopeptidase peptidase" evidence="2">
    <location>
        <begin position="16"/>
        <end position="123"/>
    </location>
</feature>
<feature type="transmembrane region" description="Helical" evidence="1">
    <location>
        <begin position="139"/>
        <end position="158"/>
    </location>
</feature>
<dbReference type="Proteomes" id="UP000250003">
    <property type="component" value="Chromosome"/>
</dbReference>
<evidence type="ECO:0000313" key="4">
    <source>
        <dbReference type="Proteomes" id="UP000250003"/>
    </source>
</evidence>